<protein>
    <submittedName>
        <fullName evidence="2">Uncharacterized protein</fullName>
    </submittedName>
</protein>
<comment type="caution">
    <text evidence="2">The sequence shown here is derived from an EMBL/GenBank/DDBJ whole genome shotgun (WGS) entry which is preliminary data.</text>
</comment>
<sequence length="165" mass="16992">MKEVILVERPRPQAAFPSPPTPVPAPLAAPGTRSPKGTYPVSLRDLLGRQGTLTVPNGPTSSFVAPASRGSAFYLPVPVFLQKNWHVRVFLYKMYSASANACTCSLQGALPGARGRGAGAQSPDRAWAGSTRSSLAAAVAGGVVMGASPEGQGATSCACLERKAQ</sequence>
<reference evidence="2 3" key="1">
    <citation type="journal article" date="2020" name="Nature">
        <title>Six reference-quality genomes reveal evolution of bat adaptations.</title>
        <authorList>
            <person name="Jebb D."/>
            <person name="Huang Z."/>
            <person name="Pippel M."/>
            <person name="Hughes G.M."/>
            <person name="Lavrichenko K."/>
            <person name="Devanna P."/>
            <person name="Winkler S."/>
            <person name="Jermiin L.S."/>
            <person name="Skirmuntt E.C."/>
            <person name="Katzourakis A."/>
            <person name="Burkitt-Gray L."/>
            <person name="Ray D.A."/>
            <person name="Sullivan K.A.M."/>
            <person name="Roscito J.G."/>
            <person name="Kirilenko B.M."/>
            <person name="Davalos L.M."/>
            <person name="Corthals A.P."/>
            <person name="Power M.L."/>
            <person name="Jones G."/>
            <person name="Ransome R.D."/>
            <person name="Dechmann D.K.N."/>
            <person name="Locatelli A.G."/>
            <person name="Puechmaille S.J."/>
            <person name="Fedrigo O."/>
            <person name="Jarvis E.D."/>
            <person name="Hiller M."/>
            <person name="Vernes S.C."/>
            <person name="Myers E.W."/>
            <person name="Teeling E.C."/>
        </authorList>
    </citation>
    <scope>NUCLEOTIDE SEQUENCE [LARGE SCALE GENOMIC DNA]</scope>
    <source>
        <strain evidence="2">MRhiFer1</strain>
        <tissue evidence="2">Lung</tissue>
    </source>
</reference>
<gene>
    <name evidence="2" type="ORF">mRhiFer1_009266</name>
</gene>
<dbReference type="EMBL" id="JACAGC010000023">
    <property type="protein sequence ID" value="KAF6284513.1"/>
    <property type="molecule type" value="Genomic_DNA"/>
</dbReference>
<accession>A0A7J7S827</accession>
<evidence type="ECO:0000313" key="3">
    <source>
        <dbReference type="Proteomes" id="UP000585614"/>
    </source>
</evidence>
<evidence type="ECO:0000313" key="2">
    <source>
        <dbReference type="EMBL" id="KAF6284513.1"/>
    </source>
</evidence>
<name>A0A7J7S827_RHIFE</name>
<dbReference type="Proteomes" id="UP000585614">
    <property type="component" value="Unassembled WGS sequence"/>
</dbReference>
<feature type="region of interest" description="Disordered" evidence="1">
    <location>
        <begin position="9"/>
        <end position="36"/>
    </location>
</feature>
<feature type="compositionally biased region" description="Pro residues" evidence="1">
    <location>
        <begin position="17"/>
        <end position="27"/>
    </location>
</feature>
<dbReference type="AlphaFoldDB" id="A0A7J7S827"/>
<proteinExistence type="predicted"/>
<organism evidence="2 3">
    <name type="scientific">Rhinolophus ferrumequinum</name>
    <name type="common">Greater horseshoe bat</name>
    <dbReference type="NCBI Taxonomy" id="59479"/>
    <lineage>
        <taxon>Eukaryota</taxon>
        <taxon>Metazoa</taxon>
        <taxon>Chordata</taxon>
        <taxon>Craniata</taxon>
        <taxon>Vertebrata</taxon>
        <taxon>Euteleostomi</taxon>
        <taxon>Mammalia</taxon>
        <taxon>Eutheria</taxon>
        <taxon>Laurasiatheria</taxon>
        <taxon>Chiroptera</taxon>
        <taxon>Yinpterochiroptera</taxon>
        <taxon>Rhinolophoidea</taxon>
        <taxon>Rhinolophidae</taxon>
        <taxon>Rhinolophinae</taxon>
        <taxon>Rhinolophus</taxon>
    </lineage>
</organism>
<evidence type="ECO:0000256" key="1">
    <source>
        <dbReference type="SAM" id="MobiDB-lite"/>
    </source>
</evidence>